<dbReference type="EMBL" id="LVJZ01000003">
    <property type="protein sequence ID" value="ODB96035.1"/>
    <property type="molecule type" value="Genomic_DNA"/>
</dbReference>
<dbReference type="Proteomes" id="UP000094849">
    <property type="component" value="Unassembled WGS sequence"/>
</dbReference>
<proteinExistence type="predicted"/>
<feature type="domain" description="Putative DNA-binding" evidence="1">
    <location>
        <begin position="6"/>
        <end position="99"/>
    </location>
</feature>
<organism evidence="2 3">
    <name type="scientific">Candidatus Thiodiazotropha endoloripes</name>
    <dbReference type="NCBI Taxonomy" id="1818881"/>
    <lineage>
        <taxon>Bacteria</taxon>
        <taxon>Pseudomonadati</taxon>
        <taxon>Pseudomonadota</taxon>
        <taxon>Gammaproteobacteria</taxon>
        <taxon>Chromatiales</taxon>
        <taxon>Sedimenticolaceae</taxon>
        <taxon>Candidatus Thiodiazotropha</taxon>
    </lineage>
</organism>
<evidence type="ECO:0000259" key="1">
    <source>
        <dbReference type="Pfam" id="PF09836"/>
    </source>
</evidence>
<name>A0A1E2UNB7_9GAMM</name>
<reference evidence="2 3" key="1">
    <citation type="submission" date="2016-03" db="EMBL/GenBank/DDBJ databases">
        <title>Chemosynthetic sulphur-oxidizing symbionts of marine invertebrate animals are capable of nitrogen fixation.</title>
        <authorList>
            <person name="Petersen J.M."/>
            <person name="Kemper A."/>
            <person name="Gruber-Vodicka H."/>
            <person name="Cardini U."/>
            <person name="Geest Mvander."/>
            <person name="Kleiner M."/>
            <person name="Bulgheresi S."/>
            <person name="Fussmann M."/>
            <person name="Herbold C."/>
            <person name="Seah B.K.B."/>
            <person name="Antony C.Paul."/>
            <person name="Liu D."/>
            <person name="Belitz A."/>
            <person name="Weber M."/>
        </authorList>
    </citation>
    <scope>NUCLEOTIDE SEQUENCE [LARGE SCALE GENOMIC DNA]</scope>
    <source>
        <strain evidence="2">G_D</strain>
    </source>
</reference>
<dbReference type="Pfam" id="PF09836">
    <property type="entry name" value="DUF2063"/>
    <property type="match status" value="1"/>
</dbReference>
<gene>
    <name evidence="2" type="ORF">A3196_04220</name>
</gene>
<evidence type="ECO:0000313" key="2">
    <source>
        <dbReference type="EMBL" id="ODB96035.1"/>
    </source>
</evidence>
<accession>A0A1E2UNB7</accession>
<dbReference type="Gene3D" id="1.10.150.690">
    <property type="entry name" value="DUF2063"/>
    <property type="match status" value="1"/>
</dbReference>
<dbReference type="RefSeq" id="WP_069024177.1">
    <property type="nucleotide sequence ID" value="NZ_LVJZ01000003.1"/>
</dbReference>
<evidence type="ECO:0000313" key="3">
    <source>
        <dbReference type="Proteomes" id="UP000094849"/>
    </source>
</evidence>
<dbReference type="InterPro" id="IPR044922">
    <property type="entry name" value="DUF2063_N_sf"/>
</dbReference>
<sequence length="254" mass="28731">MSLLAELQRSFCDALRTADAPDGALLEMLQDDDLALQRFQVYRNNFIVLNGDALADMFPVVKRLVGDEAFRMLATAYVRQHPPRDRTLLLYGNLFAGFLQTIPELSGLPYLSDVARLEFAWTAAYHAEDALPLQPDQLQNLSEEAFARLPLRPHPSLQLLASDFPIQRIWSVNQTDDQDELISLDEGACWLIVVRPDNEVQVRVVQEGEFEFVKRLHASATIGEAFEAANQMDPQFDLGQFFARHLFDGTFSAM</sequence>
<dbReference type="InterPro" id="IPR018640">
    <property type="entry name" value="DUF2063"/>
</dbReference>
<dbReference type="AlphaFoldDB" id="A0A1E2UNB7"/>
<dbReference type="STRING" id="1818881.A3196_04220"/>
<protein>
    <recommendedName>
        <fullName evidence="1">Putative DNA-binding domain-containing protein</fullName>
    </recommendedName>
</protein>
<comment type="caution">
    <text evidence="2">The sequence shown here is derived from an EMBL/GenBank/DDBJ whole genome shotgun (WGS) entry which is preliminary data.</text>
</comment>
<keyword evidence="3" id="KW-1185">Reference proteome</keyword>